<keyword evidence="9 11" id="KW-0472">Membrane</keyword>
<evidence type="ECO:0000256" key="7">
    <source>
        <dbReference type="ARBA" id="ARBA00023065"/>
    </source>
</evidence>
<dbReference type="AlphaFoldDB" id="A0A368V6J2"/>
<reference evidence="13 14" key="1">
    <citation type="submission" date="2018-07" db="EMBL/GenBank/DDBJ databases">
        <title>Freshwater and sediment microbial communities from various areas in North America, analyzing microbe dynamics in response to fracking.</title>
        <authorList>
            <person name="Lamendella R."/>
        </authorList>
    </citation>
    <scope>NUCLEOTIDE SEQUENCE [LARGE SCALE GENOMIC DNA]</scope>
    <source>
        <strain evidence="13 14">160A</strain>
    </source>
</reference>
<name>A0A368V6J2_9BACT</name>
<dbReference type="GO" id="GO:0009279">
    <property type="term" value="C:cell outer membrane"/>
    <property type="evidence" value="ECO:0007669"/>
    <property type="project" value="UniProtKB-SubCell"/>
</dbReference>
<dbReference type="Gene3D" id="2.40.170.20">
    <property type="entry name" value="TonB-dependent receptor, beta-barrel domain"/>
    <property type="match status" value="1"/>
</dbReference>
<dbReference type="EMBL" id="QPIZ01000008">
    <property type="protein sequence ID" value="RCW36709.1"/>
    <property type="molecule type" value="Genomic_DNA"/>
</dbReference>
<keyword evidence="4" id="KW-0410">Iron transport</keyword>
<dbReference type="InterPro" id="IPR036942">
    <property type="entry name" value="Beta-barrel_TonB_sf"/>
</dbReference>
<accession>A0A368V6J2</accession>
<proteinExistence type="inferred from homology"/>
<evidence type="ECO:0000256" key="6">
    <source>
        <dbReference type="ARBA" id="ARBA00023004"/>
    </source>
</evidence>
<evidence type="ECO:0000313" key="13">
    <source>
        <dbReference type="EMBL" id="RCW36709.1"/>
    </source>
</evidence>
<evidence type="ECO:0000256" key="8">
    <source>
        <dbReference type="ARBA" id="ARBA00023077"/>
    </source>
</evidence>
<keyword evidence="2 11" id="KW-0813">Transport</keyword>
<dbReference type="InterPro" id="IPR039426">
    <property type="entry name" value="TonB-dep_rcpt-like"/>
</dbReference>
<comment type="subcellular location">
    <subcellularLocation>
        <location evidence="1 11">Cell outer membrane</location>
        <topology evidence="1 11">Multi-pass membrane protein</topology>
    </subcellularLocation>
</comment>
<dbReference type="Pfam" id="PF00593">
    <property type="entry name" value="TonB_dep_Rec_b-barrel"/>
    <property type="match status" value="1"/>
</dbReference>
<feature type="non-terminal residue" evidence="13">
    <location>
        <position position="1"/>
    </location>
</feature>
<comment type="similarity">
    <text evidence="11">Belongs to the TonB-dependent receptor family.</text>
</comment>
<dbReference type="GO" id="GO:0006826">
    <property type="term" value="P:iron ion transport"/>
    <property type="evidence" value="ECO:0007669"/>
    <property type="project" value="UniProtKB-KW"/>
</dbReference>
<dbReference type="PANTHER" id="PTHR32552:SF81">
    <property type="entry name" value="TONB-DEPENDENT OUTER MEMBRANE RECEPTOR"/>
    <property type="match status" value="1"/>
</dbReference>
<evidence type="ECO:0000259" key="12">
    <source>
        <dbReference type="Pfam" id="PF00593"/>
    </source>
</evidence>
<gene>
    <name evidence="13" type="ORF">DFO77_108151</name>
</gene>
<evidence type="ECO:0000256" key="11">
    <source>
        <dbReference type="PROSITE-ProRule" id="PRU01360"/>
    </source>
</evidence>
<evidence type="ECO:0000256" key="5">
    <source>
        <dbReference type="ARBA" id="ARBA00022692"/>
    </source>
</evidence>
<dbReference type="Proteomes" id="UP000252733">
    <property type="component" value="Unassembled WGS sequence"/>
</dbReference>
<keyword evidence="6" id="KW-0408">Iron</keyword>
<feature type="domain" description="TonB-dependent receptor-like beta-barrel" evidence="12">
    <location>
        <begin position="30"/>
        <end position="168"/>
    </location>
</feature>
<dbReference type="RefSeq" id="WP_114436907.1">
    <property type="nucleotide sequence ID" value="NZ_QPIZ01000008.1"/>
</dbReference>
<keyword evidence="7" id="KW-0406">Ion transport</keyword>
<dbReference type="InterPro" id="IPR000531">
    <property type="entry name" value="Beta-barrel_TonB"/>
</dbReference>
<keyword evidence="10 11" id="KW-0998">Cell outer membrane</keyword>
<evidence type="ECO:0000256" key="4">
    <source>
        <dbReference type="ARBA" id="ARBA00022496"/>
    </source>
</evidence>
<evidence type="ECO:0000256" key="2">
    <source>
        <dbReference type="ARBA" id="ARBA00022448"/>
    </source>
</evidence>
<dbReference type="PANTHER" id="PTHR32552">
    <property type="entry name" value="FERRICHROME IRON RECEPTOR-RELATED"/>
    <property type="match status" value="1"/>
</dbReference>
<organism evidence="13 14">
    <name type="scientific">Marinilabilia salmonicolor</name>
    <dbReference type="NCBI Taxonomy" id="989"/>
    <lineage>
        <taxon>Bacteria</taxon>
        <taxon>Pseudomonadati</taxon>
        <taxon>Bacteroidota</taxon>
        <taxon>Bacteroidia</taxon>
        <taxon>Marinilabiliales</taxon>
        <taxon>Marinilabiliaceae</taxon>
        <taxon>Marinilabilia</taxon>
    </lineage>
</organism>
<keyword evidence="13" id="KW-0675">Receptor</keyword>
<keyword evidence="8" id="KW-0798">TonB box</keyword>
<evidence type="ECO:0000313" key="14">
    <source>
        <dbReference type="Proteomes" id="UP000252733"/>
    </source>
</evidence>
<evidence type="ECO:0000256" key="3">
    <source>
        <dbReference type="ARBA" id="ARBA00022452"/>
    </source>
</evidence>
<protein>
    <submittedName>
        <fullName evidence="13">TonB-dependent receptor-like protein</fullName>
    </submittedName>
</protein>
<keyword evidence="3 11" id="KW-1134">Transmembrane beta strand</keyword>
<evidence type="ECO:0000256" key="9">
    <source>
        <dbReference type="ARBA" id="ARBA00023136"/>
    </source>
</evidence>
<sequence length="201" mass="22687">CLNVDNVILIFCHQSNGRIRGLTICARPKTYNVLTTDPEDVNYQIQLGEAQSKGLEVDIQGQIVRGLNLILNYANTDVKITEDTNPENVGNRLAGHAKHISNGWLKYTFRNTSLSGLGVALGYQYQADRASWNWGADNQAVLPDYFRLDGALSWQSNGFAVRLNVNNLLDEYLYSGSGYQSFYYWQTEPGINYRLGVSYRF</sequence>
<dbReference type="SUPFAM" id="SSF56935">
    <property type="entry name" value="Porins"/>
    <property type="match status" value="1"/>
</dbReference>
<comment type="caution">
    <text evidence="13">The sequence shown here is derived from an EMBL/GenBank/DDBJ whole genome shotgun (WGS) entry which is preliminary data.</text>
</comment>
<evidence type="ECO:0000256" key="10">
    <source>
        <dbReference type="ARBA" id="ARBA00023237"/>
    </source>
</evidence>
<evidence type="ECO:0000256" key="1">
    <source>
        <dbReference type="ARBA" id="ARBA00004571"/>
    </source>
</evidence>
<keyword evidence="14" id="KW-1185">Reference proteome</keyword>
<dbReference type="PROSITE" id="PS52016">
    <property type="entry name" value="TONB_DEPENDENT_REC_3"/>
    <property type="match status" value="1"/>
</dbReference>
<keyword evidence="5 11" id="KW-0812">Transmembrane</keyword>